<dbReference type="STRING" id="684364.F4P878"/>
<feature type="transmembrane region" description="Helical" evidence="7">
    <location>
        <begin position="141"/>
        <end position="159"/>
    </location>
</feature>
<dbReference type="RefSeq" id="XP_006680627.1">
    <property type="nucleotide sequence ID" value="XM_006680564.1"/>
</dbReference>
<feature type="transmembrane region" description="Helical" evidence="7">
    <location>
        <begin position="301"/>
        <end position="320"/>
    </location>
</feature>
<dbReference type="GO" id="GO:0016020">
    <property type="term" value="C:membrane"/>
    <property type="evidence" value="ECO:0000318"/>
    <property type="project" value="GO_Central"/>
</dbReference>
<protein>
    <recommendedName>
        <fullName evidence="8">Amino acid permease/ SLC12A domain-containing protein</fullName>
    </recommendedName>
</protein>
<dbReference type="HOGENOM" id="CLU_007946_12_2_1"/>
<proteinExistence type="predicted"/>
<comment type="subcellular location">
    <subcellularLocation>
        <location evidence="1">Membrane</location>
        <topology evidence="1">Multi-pass membrane protein</topology>
    </subcellularLocation>
</comment>
<dbReference type="InParanoid" id="F4P878"/>
<evidence type="ECO:0000256" key="6">
    <source>
        <dbReference type="ARBA" id="ARBA00023136"/>
    </source>
</evidence>
<reference evidence="9 10" key="1">
    <citation type="submission" date="2009-12" db="EMBL/GenBank/DDBJ databases">
        <title>The draft genome of Batrachochytrium dendrobatidis.</title>
        <authorList>
            <consortium name="US DOE Joint Genome Institute (JGI-PGF)"/>
            <person name="Kuo A."/>
            <person name="Salamov A."/>
            <person name="Schmutz J."/>
            <person name="Lucas S."/>
            <person name="Pitluck S."/>
            <person name="Rosenblum E."/>
            <person name="Stajich J."/>
            <person name="Eisen M."/>
            <person name="Grigoriev I.V."/>
        </authorList>
    </citation>
    <scope>NUCLEOTIDE SEQUENCE [LARGE SCALE GENOMIC DNA]</scope>
    <source>
        <strain evidence="10">JAM81 / FGSC 10211</strain>
    </source>
</reference>
<feature type="transmembrane region" description="Helical" evidence="7">
    <location>
        <begin position="171"/>
        <end position="201"/>
    </location>
</feature>
<dbReference type="InterPro" id="IPR050524">
    <property type="entry name" value="APC_YAT"/>
</dbReference>
<dbReference type="GO" id="GO:0015171">
    <property type="term" value="F:amino acid transmembrane transporter activity"/>
    <property type="evidence" value="ECO:0000318"/>
    <property type="project" value="GO_Central"/>
</dbReference>
<feature type="transmembrane region" description="Helical" evidence="7">
    <location>
        <begin position="259"/>
        <end position="280"/>
    </location>
</feature>
<gene>
    <name evidence="9" type="ORF">BATDEDRAFT_13074</name>
</gene>
<dbReference type="InterPro" id="IPR004841">
    <property type="entry name" value="AA-permease/SLC12A_dom"/>
</dbReference>
<feature type="transmembrane region" description="Helical" evidence="7">
    <location>
        <begin position="428"/>
        <end position="453"/>
    </location>
</feature>
<evidence type="ECO:0000256" key="4">
    <source>
        <dbReference type="ARBA" id="ARBA00022970"/>
    </source>
</evidence>
<dbReference type="FunCoup" id="F4P878">
    <property type="interactions" value="306"/>
</dbReference>
<accession>F4P878</accession>
<feature type="transmembrane region" description="Helical" evidence="7">
    <location>
        <begin position="80"/>
        <end position="102"/>
    </location>
</feature>
<keyword evidence="5 7" id="KW-1133">Transmembrane helix</keyword>
<evidence type="ECO:0000256" key="5">
    <source>
        <dbReference type="ARBA" id="ARBA00022989"/>
    </source>
</evidence>
<feature type="transmembrane region" description="Helical" evidence="7">
    <location>
        <begin position="360"/>
        <end position="380"/>
    </location>
</feature>
<dbReference type="PANTHER" id="PTHR43341:SF1">
    <property type="entry name" value="GENERAL AMINO-ACID PERMEASE GAP1"/>
    <property type="match status" value="1"/>
</dbReference>
<dbReference type="GO" id="GO:0003333">
    <property type="term" value="P:amino acid transmembrane transport"/>
    <property type="evidence" value="ECO:0000318"/>
    <property type="project" value="GO_Central"/>
</dbReference>
<dbReference type="GeneID" id="18236759"/>
<evidence type="ECO:0000256" key="3">
    <source>
        <dbReference type="ARBA" id="ARBA00022692"/>
    </source>
</evidence>
<evidence type="ECO:0000256" key="1">
    <source>
        <dbReference type="ARBA" id="ARBA00004141"/>
    </source>
</evidence>
<feature type="transmembrane region" description="Helical" evidence="7">
    <location>
        <begin position="473"/>
        <end position="497"/>
    </location>
</feature>
<dbReference type="PANTHER" id="PTHR43341">
    <property type="entry name" value="AMINO ACID PERMEASE"/>
    <property type="match status" value="1"/>
</dbReference>
<dbReference type="Gene3D" id="1.20.1740.10">
    <property type="entry name" value="Amino acid/polyamine transporter I"/>
    <property type="match status" value="1"/>
</dbReference>
<keyword evidence="3 7" id="KW-0812">Transmembrane</keyword>
<feature type="transmembrane region" description="Helical" evidence="7">
    <location>
        <begin position="213"/>
        <end position="239"/>
    </location>
</feature>
<sequence>MNSDHTLTERQEVIAQRPQVTFQPEFSVLPNTTAGNSTIHTGVPCLNNSWDISSDENHNDGQEKNEPRVKRRLKSRHLQMVAIGGTIGTGLFVGSGATIATAGPLGSLIGFLTVGIMVYFITTSLGELAAYMPVSGSFNTYAGRFVDPALAFALGWNYWLQWAISLPSELAAAGIIMSFWCPTVPSWVWSAIILGLLVLIHSRGVEGFGESEYWLSIIKVVAIVLFIISGTMVDLGWIGTGPMIGFDNWKIEGAPLKNGIVGIFNVFVVAFYGFGGTELVGVTAGEAINPSKNVPKAIKQTFWRILLFYVIAIFVMGLVVRNDDPSLLDSANKGDITIAPFTLVFERAGLSSAAHVMNGVIFSAVLSASSSAMYAATRTLMSLAHDEKAPAILGKINSKGVPTYSLILTTLIGCLAFLSTIWGDGEVFTWLLNITGSSGIITWLSIAVIHIRFRRAFQLQKESLDRLPYLAPLYPFGPWIAMFIGAVIITGQIYAAIMMQPFQLQNVIAVFSKSIQTTILYFKLK</sequence>
<evidence type="ECO:0000313" key="10">
    <source>
        <dbReference type="Proteomes" id="UP000007241"/>
    </source>
</evidence>
<dbReference type="Proteomes" id="UP000007241">
    <property type="component" value="Unassembled WGS sequence"/>
</dbReference>
<keyword evidence="4" id="KW-0029">Amino-acid transport</keyword>
<evidence type="ECO:0000256" key="7">
    <source>
        <dbReference type="SAM" id="Phobius"/>
    </source>
</evidence>
<dbReference type="PIRSF" id="PIRSF006060">
    <property type="entry name" value="AA_transporter"/>
    <property type="match status" value="1"/>
</dbReference>
<dbReference type="OrthoDB" id="3900342at2759"/>
<keyword evidence="6 7" id="KW-0472">Membrane</keyword>
<evidence type="ECO:0000259" key="8">
    <source>
        <dbReference type="Pfam" id="PF00324"/>
    </source>
</evidence>
<dbReference type="FunFam" id="1.20.1740.10:FF:000127">
    <property type="entry name" value="Uncharacterized protein"/>
    <property type="match status" value="1"/>
</dbReference>
<feature type="transmembrane region" description="Helical" evidence="7">
    <location>
        <begin position="108"/>
        <end position="129"/>
    </location>
</feature>
<dbReference type="PROSITE" id="PS00218">
    <property type="entry name" value="AMINO_ACID_PERMEASE_1"/>
    <property type="match status" value="1"/>
</dbReference>
<dbReference type="AlphaFoldDB" id="F4P878"/>
<feature type="domain" description="Amino acid permease/ SLC12A" evidence="8">
    <location>
        <begin position="77"/>
        <end position="523"/>
    </location>
</feature>
<keyword evidence="10" id="KW-1185">Reference proteome</keyword>
<feature type="transmembrane region" description="Helical" evidence="7">
    <location>
        <begin position="401"/>
        <end position="422"/>
    </location>
</feature>
<dbReference type="OMA" id="SWRDAFH"/>
<keyword evidence="2" id="KW-0813">Transport</keyword>
<dbReference type="Pfam" id="PF00324">
    <property type="entry name" value="AA_permease"/>
    <property type="match status" value="1"/>
</dbReference>
<evidence type="ECO:0000256" key="2">
    <source>
        <dbReference type="ARBA" id="ARBA00022448"/>
    </source>
</evidence>
<evidence type="ECO:0000313" key="9">
    <source>
        <dbReference type="EMBL" id="EGF78567.1"/>
    </source>
</evidence>
<dbReference type="EMBL" id="GL882888">
    <property type="protein sequence ID" value="EGF78567.1"/>
    <property type="molecule type" value="Genomic_DNA"/>
</dbReference>
<dbReference type="InterPro" id="IPR004840">
    <property type="entry name" value="Amino_acid_permease_CS"/>
</dbReference>
<organism evidence="9 10">
    <name type="scientific">Batrachochytrium dendrobatidis (strain JAM81 / FGSC 10211)</name>
    <name type="common">Frog chytrid fungus</name>
    <dbReference type="NCBI Taxonomy" id="684364"/>
    <lineage>
        <taxon>Eukaryota</taxon>
        <taxon>Fungi</taxon>
        <taxon>Fungi incertae sedis</taxon>
        <taxon>Chytridiomycota</taxon>
        <taxon>Chytridiomycota incertae sedis</taxon>
        <taxon>Chytridiomycetes</taxon>
        <taxon>Rhizophydiales</taxon>
        <taxon>Rhizophydiales incertae sedis</taxon>
        <taxon>Batrachochytrium</taxon>
    </lineage>
</organism>
<name>F4P878_BATDJ</name>